<evidence type="ECO:0000313" key="1">
    <source>
        <dbReference type="EMBL" id="KAJ9642366.1"/>
    </source>
</evidence>
<dbReference type="EMBL" id="JAPDRP010000013">
    <property type="protein sequence ID" value="KAJ9642366.1"/>
    <property type="molecule type" value="Genomic_DNA"/>
</dbReference>
<comment type="caution">
    <text evidence="1">The sequence shown here is derived from an EMBL/GenBank/DDBJ whole genome shotgun (WGS) entry which is preliminary data.</text>
</comment>
<organism evidence="1 2">
    <name type="scientific">Coniosporium tulheliwenetii</name>
    <dbReference type="NCBI Taxonomy" id="3383036"/>
    <lineage>
        <taxon>Eukaryota</taxon>
        <taxon>Fungi</taxon>
        <taxon>Dikarya</taxon>
        <taxon>Ascomycota</taxon>
        <taxon>Pezizomycotina</taxon>
        <taxon>Dothideomycetes</taxon>
        <taxon>Dothideomycetes incertae sedis</taxon>
        <taxon>Coniosporium</taxon>
    </lineage>
</organism>
<accession>A0ACC2Z4X5</accession>
<evidence type="ECO:0000313" key="2">
    <source>
        <dbReference type="Proteomes" id="UP001172680"/>
    </source>
</evidence>
<reference evidence="1" key="1">
    <citation type="submission" date="2022-10" db="EMBL/GenBank/DDBJ databases">
        <title>Culturing micro-colonial fungi from biological soil crusts in the Mojave desert and describing Neophaeococcomyces mojavensis, and introducing the new genera and species Taxawa tesnikishii.</title>
        <authorList>
            <person name="Kurbessoian T."/>
            <person name="Stajich J.E."/>
        </authorList>
    </citation>
    <scope>NUCLEOTIDE SEQUENCE</scope>
    <source>
        <strain evidence="1">JES_115</strain>
    </source>
</reference>
<keyword evidence="2" id="KW-1185">Reference proteome</keyword>
<protein>
    <submittedName>
        <fullName evidence="1">Uncharacterized protein</fullName>
    </submittedName>
</protein>
<name>A0ACC2Z4X5_9PEZI</name>
<proteinExistence type="predicted"/>
<sequence length="104" mass="11636">MYGWLTNTGVKFVIIVDMEGRPATADTKISAAVGLRDADLKPAFRALQTAYIELLRNPFYEPDQHSPLTANAEQRIGSTQITSRRFINQVKRIGDLWAPGVFDL</sequence>
<gene>
    <name evidence="1" type="ORF">H2199_004746</name>
</gene>
<dbReference type="Proteomes" id="UP001172680">
    <property type="component" value="Unassembled WGS sequence"/>
</dbReference>